<organism evidence="2 3">
    <name type="scientific">Glossina austeni</name>
    <name type="common">Savannah tsetse fly</name>
    <dbReference type="NCBI Taxonomy" id="7395"/>
    <lineage>
        <taxon>Eukaryota</taxon>
        <taxon>Metazoa</taxon>
        <taxon>Ecdysozoa</taxon>
        <taxon>Arthropoda</taxon>
        <taxon>Hexapoda</taxon>
        <taxon>Insecta</taxon>
        <taxon>Pterygota</taxon>
        <taxon>Neoptera</taxon>
        <taxon>Endopterygota</taxon>
        <taxon>Diptera</taxon>
        <taxon>Brachycera</taxon>
        <taxon>Muscomorpha</taxon>
        <taxon>Hippoboscoidea</taxon>
        <taxon>Glossinidae</taxon>
        <taxon>Glossina</taxon>
    </lineage>
</organism>
<sequence length="163" mass="18693">MKFENMSGKRTRSFKCAVHHRDREVCSENDFHLILEEPPLFQRMLQVIALELLPDKRDRKYYADRYTCCPPPWFIVFITVIEIAGNVECGIEHKLGEEVFHSNWIKFLGERQCRVGGLSTISSFELPPPAISNQNCHEKVVLTFVLTSAITALPVGKIMNLSL</sequence>
<reference evidence="2" key="1">
    <citation type="submission" date="2020-05" db="UniProtKB">
        <authorList>
            <consortium name="EnsemblMetazoa"/>
        </authorList>
    </citation>
    <scope>IDENTIFICATION</scope>
    <source>
        <strain evidence="2">TTRI</strain>
    </source>
</reference>
<evidence type="ECO:0000313" key="3">
    <source>
        <dbReference type="Proteomes" id="UP000078200"/>
    </source>
</evidence>
<protein>
    <submittedName>
        <fullName evidence="2">Rhomboid-like protein</fullName>
    </submittedName>
</protein>
<comment type="similarity">
    <text evidence="1">Belongs to the peptidase S54 family.</text>
</comment>
<dbReference type="PANTHER" id="PTHR45840">
    <property type="entry name" value="RHOMBOID-RELATED PROTEIN"/>
    <property type="match status" value="1"/>
</dbReference>
<dbReference type="Proteomes" id="UP000078200">
    <property type="component" value="Unassembled WGS sequence"/>
</dbReference>
<dbReference type="EnsemblMetazoa" id="GAUT025091-RA">
    <property type="protein sequence ID" value="GAUT025091-PA"/>
    <property type="gene ID" value="GAUT025091"/>
</dbReference>
<accession>A0A1A9V405</accession>
<evidence type="ECO:0000256" key="1">
    <source>
        <dbReference type="ARBA" id="ARBA00009045"/>
    </source>
</evidence>
<evidence type="ECO:0000313" key="2">
    <source>
        <dbReference type="EnsemblMetazoa" id="GAUT025091-PA"/>
    </source>
</evidence>
<name>A0A1A9V405_GLOAU</name>
<dbReference type="InterPro" id="IPR051739">
    <property type="entry name" value="Rhomboid_IM_Serine_Proteases"/>
</dbReference>
<proteinExistence type="inferred from homology"/>
<dbReference type="AlphaFoldDB" id="A0A1A9V405"/>
<dbReference type="GO" id="GO:0004252">
    <property type="term" value="F:serine-type endopeptidase activity"/>
    <property type="evidence" value="ECO:0007669"/>
    <property type="project" value="TreeGrafter"/>
</dbReference>
<dbReference type="PANTHER" id="PTHR45840:SF2">
    <property type="entry name" value="PROTEIN RHOMBOID-RELATED"/>
    <property type="match status" value="1"/>
</dbReference>
<keyword evidence="3" id="KW-1185">Reference proteome</keyword>
<dbReference type="VEuPathDB" id="VectorBase:GAUT025091"/>